<organism evidence="2 3">
    <name type="scientific">Caerostris extrusa</name>
    <name type="common">Bark spider</name>
    <name type="synonym">Caerostris bankana</name>
    <dbReference type="NCBI Taxonomy" id="172846"/>
    <lineage>
        <taxon>Eukaryota</taxon>
        <taxon>Metazoa</taxon>
        <taxon>Ecdysozoa</taxon>
        <taxon>Arthropoda</taxon>
        <taxon>Chelicerata</taxon>
        <taxon>Arachnida</taxon>
        <taxon>Araneae</taxon>
        <taxon>Araneomorphae</taxon>
        <taxon>Entelegynae</taxon>
        <taxon>Araneoidea</taxon>
        <taxon>Araneidae</taxon>
        <taxon>Caerostris</taxon>
    </lineage>
</organism>
<evidence type="ECO:0000313" key="2">
    <source>
        <dbReference type="EMBL" id="GIY73614.1"/>
    </source>
</evidence>
<proteinExistence type="predicted"/>
<keyword evidence="3" id="KW-1185">Reference proteome</keyword>
<name>A0AAV4VUK6_CAEEX</name>
<feature type="transmembrane region" description="Helical" evidence="1">
    <location>
        <begin position="33"/>
        <end position="51"/>
    </location>
</feature>
<dbReference type="AlphaFoldDB" id="A0AAV4VUK6"/>
<dbReference type="Proteomes" id="UP001054945">
    <property type="component" value="Unassembled WGS sequence"/>
</dbReference>
<evidence type="ECO:0000313" key="3">
    <source>
        <dbReference type="Proteomes" id="UP001054945"/>
    </source>
</evidence>
<evidence type="ECO:0000256" key="1">
    <source>
        <dbReference type="SAM" id="Phobius"/>
    </source>
</evidence>
<dbReference type="EMBL" id="BPLR01015106">
    <property type="protein sequence ID" value="GIY73614.1"/>
    <property type="molecule type" value="Genomic_DNA"/>
</dbReference>
<keyword evidence="1" id="KW-0472">Membrane</keyword>
<accession>A0AAV4VUK6</accession>
<dbReference type="Gene3D" id="1.20.1250.20">
    <property type="entry name" value="MFS general substrate transporter like domains"/>
    <property type="match status" value="1"/>
</dbReference>
<reference evidence="2 3" key="1">
    <citation type="submission" date="2021-06" db="EMBL/GenBank/DDBJ databases">
        <title>Caerostris extrusa draft genome.</title>
        <authorList>
            <person name="Kono N."/>
            <person name="Arakawa K."/>
        </authorList>
    </citation>
    <scope>NUCLEOTIDE SEQUENCE [LARGE SCALE GENOMIC DNA]</scope>
</reference>
<sequence length="108" mass="12502">MQLASLFANRTYTLHEGNHTWCEGRVFEENAQSFMYIFGSLFWVSYGGVIADTFNPRYFLTFGSFMACFFMVVLGLSNLWQIAEIHFFLYVYNTIRSCAIHGMASFAE</sequence>
<keyword evidence="1" id="KW-1133">Transmembrane helix</keyword>
<gene>
    <name evidence="2" type="primary">SLC37A2</name>
    <name evidence="2" type="ORF">CEXT_714321</name>
</gene>
<feature type="transmembrane region" description="Helical" evidence="1">
    <location>
        <begin position="58"/>
        <end position="80"/>
    </location>
</feature>
<keyword evidence="1" id="KW-0812">Transmembrane</keyword>
<comment type="caution">
    <text evidence="2">The sequence shown here is derived from an EMBL/GenBank/DDBJ whole genome shotgun (WGS) entry which is preliminary data.</text>
</comment>
<dbReference type="InterPro" id="IPR036259">
    <property type="entry name" value="MFS_trans_sf"/>
</dbReference>
<protein>
    <submittedName>
        <fullName evidence="2">Glucose-6-phosphate exchanger SLC37A2</fullName>
    </submittedName>
</protein>